<proteinExistence type="predicted"/>
<reference evidence="1 2" key="1">
    <citation type="submission" date="2020-01" db="EMBL/GenBank/DDBJ databases">
        <title>Genomes assembled from Gulf of Kutch pelagic sediment metagenomes.</title>
        <authorList>
            <person name="Chandrashekar M."/>
            <person name="Mahajan M.S."/>
            <person name="Dave K.J."/>
            <person name="Vatsa P."/>
            <person name="Nathani N.M."/>
        </authorList>
    </citation>
    <scope>NUCLEOTIDE SEQUENCE [LARGE SCALE GENOMIC DNA]</scope>
    <source>
        <strain evidence="1">KS3-K002</strain>
    </source>
</reference>
<gene>
    <name evidence="1" type="ORF">GWO12_10975</name>
</gene>
<name>A0AAE5CDE2_9BACT</name>
<organism evidence="1 2">
    <name type="scientific">Candidatus Kutchimonas denitrificans</name>
    <dbReference type="NCBI Taxonomy" id="3056748"/>
    <lineage>
        <taxon>Bacteria</taxon>
        <taxon>Pseudomonadati</taxon>
        <taxon>Gemmatimonadota</taxon>
        <taxon>Gemmatimonadia</taxon>
        <taxon>Candidatus Palauibacterales</taxon>
        <taxon>Candidatus Palauibacteraceae</taxon>
        <taxon>Candidatus Kutchimonas</taxon>
    </lineage>
</organism>
<sequence length="298" mass="32989">MDQYRLAELDTLPDYSGVRAVYDRGDGRSFDVLLVPLSDGDPGCRGKCLDERVRELAPLELSWDYDLGDTLAVARDTFIDLASPEGVNGRLVTVVTLETGDTVVGDLVAVPAYGYMVFIGSYSPPEHTGTNELIEFAGSLMGSIQAPYECLYGHRDIGSVFIYLENPATVNRRDMSLAMKEVLNELGFTLRYADLYYLLTDPSFTWPPGLSPEYKEYNNPGIQLTLRGMTIGAYTLCAMSSNPDQDDLARFEVPRAVAELFRSRLEHRLGVDLTVRLDIECKSAVDSGHACRVASEEQ</sequence>
<accession>A0AAE5CDE2</accession>
<comment type="caution">
    <text evidence="1">The sequence shown here is derived from an EMBL/GenBank/DDBJ whole genome shotgun (WGS) entry which is preliminary data.</text>
</comment>
<dbReference type="EMBL" id="JAACAK010000085">
    <property type="protein sequence ID" value="NIR75614.1"/>
    <property type="molecule type" value="Genomic_DNA"/>
</dbReference>
<evidence type="ECO:0000313" key="1">
    <source>
        <dbReference type="EMBL" id="NIR75614.1"/>
    </source>
</evidence>
<evidence type="ECO:0000313" key="2">
    <source>
        <dbReference type="Proteomes" id="UP000702544"/>
    </source>
</evidence>
<dbReference type="Proteomes" id="UP000702544">
    <property type="component" value="Unassembled WGS sequence"/>
</dbReference>
<dbReference type="AlphaFoldDB" id="A0AAE5CDE2"/>
<protein>
    <submittedName>
        <fullName evidence="1">Uncharacterized protein</fullName>
    </submittedName>
</protein>